<sequence length="491" mass="57805">MQIRCTQADHRNQQILGICIDSVCPNQRPYCNFCLPRHNQHLEKLTSFELLSEWIKERILQVQIIQNSVYECKIALDRLINLFIPYNNLAVSQFPELGVSQIDQLIKGLCLQDCEKQLFKQMKESIEQIKSTVNEILKKIKNQTNVKQDDNVQNPNLIFQQPKHQPELKPNLNPFTFEIMNQNSIKQNERCYAIAFNNDCSMVIAGCHKNIKVFQNIQGKLDQIQILSEHKDYVNTLNFMKNTNNFVSGSDDKSIIIWQEIGNSQWKCQQILNGHSHFIYCLQLNNTDDLIISGSNDKTIKFWMKQDKWMCQQTITDHTSYVYSLSLNDQQNKLISCSWDSQILVIEQQKLDNKWNVTQKIIVDKWGLRLCFISDNQFIFQPRCQEYIDIYEMDINTKQYSKTKQIAVKCGLRDENIFFPQQYLKSKCILVNKNGSNVNLMRKKENDDFIIQQSIEFSTYLIFGQLSHDGEYLITWDNTSKEIQIRKFRQL</sequence>
<dbReference type="OrthoDB" id="307942at2759"/>
<dbReference type="InterPro" id="IPR001680">
    <property type="entry name" value="WD40_rpt"/>
</dbReference>
<dbReference type="SMART" id="SM00320">
    <property type="entry name" value="WD40"/>
    <property type="match status" value="4"/>
</dbReference>
<dbReference type="EMBL" id="CAJJDO010000203">
    <property type="protein sequence ID" value="CAD8214276.1"/>
    <property type="molecule type" value="Genomic_DNA"/>
</dbReference>
<evidence type="ECO:0008006" key="4">
    <source>
        <dbReference type="Google" id="ProtNLM"/>
    </source>
</evidence>
<feature type="repeat" description="WD" evidence="1">
    <location>
        <begin position="272"/>
        <end position="303"/>
    </location>
</feature>
<dbReference type="Proteomes" id="UP000689195">
    <property type="component" value="Unassembled WGS sequence"/>
</dbReference>
<proteinExistence type="predicted"/>
<evidence type="ECO:0000256" key="1">
    <source>
        <dbReference type="PROSITE-ProRule" id="PRU00221"/>
    </source>
</evidence>
<dbReference type="PANTHER" id="PTHR19920">
    <property type="entry name" value="WD40 PROTEIN CIAO1"/>
    <property type="match status" value="1"/>
</dbReference>
<organism evidence="2 3">
    <name type="scientific">Paramecium pentaurelia</name>
    <dbReference type="NCBI Taxonomy" id="43138"/>
    <lineage>
        <taxon>Eukaryota</taxon>
        <taxon>Sar</taxon>
        <taxon>Alveolata</taxon>
        <taxon>Ciliophora</taxon>
        <taxon>Intramacronucleata</taxon>
        <taxon>Oligohymenophorea</taxon>
        <taxon>Peniculida</taxon>
        <taxon>Parameciidae</taxon>
        <taxon>Paramecium</taxon>
    </lineage>
</organism>
<name>A0A8S1YHU6_9CILI</name>
<dbReference type="GO" id="GO:0016226">
    <property type="term" value="P:iron-sulfur cluster assembly"/>
    <property type="evidence" value="ECO:0007669"/>
    <property type="project" value="TreeGrafter"/>
</dbReference>
<gene>
    <name evidence="2" type="ORF">PPENT_87.1.T2030005</name>
</gene>
<dbReference type="PROSITE" id="PS50294">
    <property type="entry name" value="WD_REPEATS_REGION"/>
    <property type="match status" value="2"/>
</dbReference>
<dbReference type="PANTHER" id="PTHR19920:SF0">
    <property type="entry name" value="CYTOSOLIC IRON-SULFUR PROTEIN ASSEMBLY PROTEIN CIAO1-RELATED"/>
    <property type="match status" value="1"/>
</dbReference>
<dbReference type="Pfam" id="PF00400">
    <property type="entry name" value="WD40"/>
    <property type="match status" value="3"/>
</dbReference>
<dbReference type="PROSITE" id="PS50082">
    <property type="entry name" value="WD_REPEATS_2"/>
    <property type="match status" value="2"/>
</dbReference>
<keyword evidence="3" id="KW-1185">Reference proteome</keyword>
<dbReference type="AlphaFoldDB" id="A0A8S1YHU6"/>
<evidence type="ECO:0000313" key="3">
    <source>
        <dbReference type="Proteomes" id="UP000689195"/>
    </source>
</evidence>
<protein>
    <recommendedName>
        <fullName evidence="4">WD40-repeat-containing domain</fullName>
    </recommendedName>
</protein>
<dbReference type="FunFam" id="2.130.10.10:FF:001434">
    <property type="entry name" value="Uncharacterized protein"/>
    <property type="match status" value="1"/>
</dbReference>
<dbReference type="GO" id="GO:0097361">
    <property type="term" value="C:cytosolic [4Fe-4S] assembly targeting complex"/>
    <property type="evidence" value="ECO:0007669"/>
    <property type="project" value="TreeGrafter"/>
</dbReference>
<feature type="repeat" description="WD" evidence="1">
    <location>
        <begin position="227"/>
        <end position="259"/>
    </location>
</feature>
<keyword evidence="1" id="KW-0853">WD repeat</keyword>
<comment type="caution">
    <text evidence="2">The sequence shown here is derived from an EMBL/GenBank/DDBJ whole genome shotgun (WGS) entry which is preliminary data.</text>
</comment>
<accession>A0A8S1YHU6</accession>
<evidence type="ECO:0000313" key="2">
    <source>
        <dbReference type="EMBL" id="CAD8214276.1"/>
    </source>
</evidence>
<reference evidence="2" key="1">
    <citation type="submission" date="2021-01" db="EMBL/GenBank/DDBJ databases">
        <authorList>
            <consortium name="Genoscope - CEA"/>
            <person name="William W."/>
        </authorList>
    </citation>
    <scope>NUCLEOTIDE SEQUENCE</scope>
</reference>